<dbReference type="InterPro" id="IPR000700">
    <property type="entry name" value="PAS-assoc_C"/>
</dbReference>
<proteinExistence type="predicted"/>
<organism evidence="3">
    <name type="scientific">marine sediment metagenome</name>
    <dbReference type="NCBI Taxonomy" id="412755"/>
    <lineage>
        <taxon>unclassified sequences</taxon>
        <taxon>metagenomes</taxon>
        <taxon>ecological metagenomes</taxon>
    </lineage>
</organism>
<feature type="domain" description="PAC" evidence="2">
    <location>
        <begin position="77"/>
        <end position="130"/>
    </location>
</feature>
<evidence type="ECO:0000259" key="1">
    <source>
        <dbReference type="PROSITE" id="PS50112"/>
    </source>
</evidence>
<feature type="non-terminal residue" evidence="3">
    <location>
        <position position="167"/>
    </location>
</feature>
<dbReference type="Pfam" id="PF08448">
    <property type="entry name" value="PAS_4"/>
    <property type="match status" value="1"/>
</dbReference>
<evidence type="ECO:0008006" key="4">
    <source>
        <dbReference type="Google" id="ProtNLM"/>
    </source>
</evidence>
<gene>
    <name evidence="3" type="ORF">S12H4_40375</name>
</gene>
<reference evidence="3" key="1">
    <citation type="journal article" date="2014" name="Front. Microbiol.">
        <title>High frequency of phylogenetically diverse reductive dehalogenase-homologous genes in deep subseafloor sedimentary metagenomes.</title>
        <authorList>
            <person name="Kawai M."/>
            <person name="Futagami T."/>
            <person name="Toyoda A."/>
            <person name="Takaki Y."/>
            <person name="Nishi S."/>
            <person name="Hori S."/>
            <person name="Arai W."/>
            <person name="Tsubouchi T."/>
            <person name="Morono Y."/>
            <person name="Uchiyama I."/>
            <person name="Ito T."/>
            <person name="Fujiyama A."/>
            <person name="Inagaki F."/>
            <person name="Takami H."/>
        </authorList>
    </citation>
    <scope>NUCLEOTIDE SEQUENCE</scope>
    <source>
        <strain evidence="3">Expedition CK06-06</strain>
    </source>
</reference>
<protein>
    <recommendedName>
        <fullName evidence="4">PAS domain-containing protein</fullName>
    </recommendedName>
</protein>
<dbReference type="SUPFAM" id="SSF55785">
    <property type="entry name" value="PYP-like sensor domain (PAS domain)"/>
    <property type="match status" value="2"/>
</dbReference>
<dbReference type="NCBIfam" id="TIGR00229">
    <property type="entry name" value="sensory_box"/>
    <property type="match status" value="1"/>
</dbReference>
<dbReference type="PROSITE" id="PS50113">
    <property type="entry name" value="PAC"/>
    <property type="match status" value="1"/>
</dbReference>
<name>X1TMF9_9ZZZZ</name>
<dbReference type="EMBL" id="BARW01024493">
    <property type="protein sequence ID" value="GAI92541.1"/>
    <property type="molecule type" value="Genomic_DNA"/>
</dbReference>
<evidence type="ECO:0000259" key="2">
    <source>
        <dbReference type="PROSITE" id="PS50113"/>
    </source>
</evidence>
<comment type="caution">
    <text evidence="3">The sequence shown here is derived from an EMBL/GenBank/DDBJ whole genome shotgun (WGS) entry which is preliminary data.</text>
</comment>
<dbReference type="SMART" id="SM00091">
    <property type="entry name" value="PAS"/>
    <property type="match status" value="1"/>
</dbReference>
<feature type="domain" description="PAS" evidence="1">
    <location>
        <begin position="131"/>
        <end position="167"/>
    </location>
</feature>
<accession>X1TMF9</accession>
<dbReference type="Gene3D" id="3.30.450.20">
    <property type="entry name" value="PAS domain"/>
    <property type="match status" value="2"/>
</dbReference>
<dbReference type="Pfam" id="PF13188">
    <property type="entry name" value="PAS_8"/>
    <property type="match status" value="1"/>
</dbReference>
<dbReference type="InterPro" id="IPR035965">
    <property type="entry name" value="PAS-like_dom_sf"/>
</dbReference>
<dbReference type="InterPro" id="IPR013656">
    <property type="entry name" value="PAS_4"/>
</dbReference>
<evidence type="ECO:0000313" key="3">
    <source>
        <dbReference type="EMBL" id="GAI92541.1"/>
    </source>
</evidence>
<dbReference type="CDD" id="cd00130">
    <property type="entry name" value="PAS"/>
    <property type="match status" value="1"/>
</dbReference>
<dbReference type="AlphaFoldDB" id="X1TMF9"/>
<sequence>MEKFDWLDKLFESLSFPTLILAPDMTIFAANQKFLMKYNYTEKKLIGRKCYQILYQCDEPCRESSCPLMHVLTYKKGTSGLRKTKGPDGAEVYEDRVFSPILNNNGDVSYIIVSLRDVTRTRLLEIESQKTNEFLENIIASSASAILVADMKGVILRMNESARKLFG</sequence>
<dbReference type="InterPro" id="IPR000014">
    <property type="entry name" value="PAS"/>
</dbReference>
<dbReference type="PROSITE" id="PS50112">
    <property type="entry name" value="PAS"/>
    <property type="match status" value="1"/>
</dbReference>